<evidence type="ECO:0000313" key="1">
    <source>
        <dbReference type="Proteomes" id="UP000095280"/>
    </source>
</evidence>
<protein>
    <submittedName>
        <fullName evidence="2">CPSF_A domain-containing protein</fullName>
    </submittedName>
</protein>
<keyword evidence="1" id="KW-1185">Reference proteome</keyword>
<reference evidence="2" key="1">
    <citation type="submission" date="2016-11" db="UniProtKB">
        <authorList>
            <consortium name="WormBaseParasite"/>
        </authorList>
    </citation>
    <scope>IDENTIFICATION</scope>
</reference>
<dbReference type="Proteomes" id="UP000095280">
    <property type="component" value="Unplaced"/>
</dbReference>
<dbReference type="AlphaFoldDB" id="A0A1I8IBT9"/>
<name>A0A1I8IBT9_9PLAT</name>
<proteinExistence type="predicted"/>
<accession>A0A1I8IBT9</accession>
<organism evidence="1 2">
    <name type="scientific">Macrostomum lignano</name>
    <dbReference type="NCBI Taxonomy" id="282301"/>
    <lineage>
        <taxon>Eukaryota</taxon>
        <taxon>Metazoa</taxon>
        <taxon>Spiralia</taxon>
        <taxon>Lophotrochozoa</taxon>
        <taxon>Platyhelminthes</taxon>
        <taxon>Rhabditophora</taxon>
        <taxon>Macrostomorpha</taxon>
        <taxon>Macrostomida</taxon>
        <taxon>Macrostomidae</taxon>
        <taxon>Macrostomum</taxon>
    </lineage>
</organism>
<evidence type="ECO:0000313" key="2">
    <source>
        <dbReference type="WBParaSite" id="maker-uti_cns_0011311-snap-gene-0.6-mRNA-1"/>
    </source>
</evidence>
<sequence length="147" mass="16154">CVCLHDHEFYSYMKFTAIFSKISSTMADADGHIERSLTFGTSLFLSVSSSQSLEAVCEYAAPGVANDITLRSLSWEVQLRLITCSFTPMVPDLAFTPHRKAVAVPALSGVCMSVLYVFERPVLLGYFGPVAQVGALPWLRSSLRQQP</sequence>
<dbReference type="WBParaSite" id="maker-uti_cns_0011311-snap-gene-0.6-mRNA-1">
    <property type="protein sequence ID" value="maker-uti_cns_0011311-snap-gene-0.6-mRNA-1"/>
    <property type="gene ID" value="maker-uti_cns_0011311-snap-gene-0.6"/>
</dbReference>